<evidence type="ECO:0000256" key="17">
    <source>
        <dbReference type="ARBA" id="ARBA00081169"/>
    </source>
</evidence>
<comment type="cofactor">
    <cofactor evidence="1">
        <name>[4Fe-4S] cluster</name>
        <dbReference type="ChEBI" id="CHEBI:49883"/>
    </cofactor>
</comment>
<dbReference type="EMBL" id="GEDC01012745">
    <property type="protein sequence ID" value="JAS24553.1"/>
    <property type="molecule type" value="Transcribed_RNA"/>
</dbReference>
<evidence type="ECO:0000256" key="19">
    <source>
        <dbReference type="SAM" id="Phobius"/>
    </source>
</evidence>
<name>A0A1B6DFS6_9HEMI</name>
<dbReference type="InterPro" id="IPR013785">
    <property type="entry name" value="Aldolase_TIM"/>
</dbReference>
<comment type="similarity">
    <text evidence="3">Belongs to the TYW1 family.</text>
</comment>
<comment type="function">
    <text evidence="14">Probable component of the wybutosine biosynthesis pathway. Wybutosine is a hyper modified guanosine with a tricyclic base found at the 3'-position adjacent to the anticodon of eukaryotic phenylalanine tRNA. Catalyzes the condensation of N-methylguanine with 2 carbon atoms from pyruvate to form the tricyclic 4-demethylwyosine, an intermediate in wybutosine biosynthesis.</text>
</comment>
<evidence type="ECO:0000313" key="22">
    <source>
        <dbReference type="EMBL" id="JAS24553.1"/>
    </source>
</evidence>
<evidence type="ECO:0000256" key="8">
    <source>
        <dbReference type="ARBA" id="ARBA00022694"/>
    </source>
</evidence>
<dbReference type="InterPro" id="IPR007197">
    <property type="entry name" value="rSAM"/>
</dbReference>
<proteinExistence type="inferred from homology"/>
<dbReference type="GO" id="GO:0051539">
    <property type="term" value="F:4 iron, 4 sulfur cluster binding"/>
    <property type="evidence" value="ECO:0007669"/>
    <property type="project" value="UniProtKB-KW"/>
</dbReference>
<feature type="transmembrane region" description="Helical" evidence="19">
    <location>
        <begin position="21"/>
        <end position="39"/>
    </location>
</feature>
<protein>
    <recommendedName>
        <fullName evidence="5">S-adenosyl-L-methionine-dependent tRNA 4-demethylwyosine synthase TYW1</fullName>
        <ecNumber evidence="4">4.1.3.44</ecNumber>
    </recommendedName>
    <alternativeName>
        <fullName evidence="18">Radical S-adenosyl methionine and flavodoxin domain-containing protein 1</fullName>
    </alternativeName>
    <alternativeName>
        <fullName evidence="16">tRNA wybutosine-synthesizing protein 1 homolog</fullName>
    </alternativeName>
    <alternativeName>
        <fullName evidence="17">tRNA-yW-synthesizing protein</fullName>
    </alternativeName>
</protein>
<dbReference type="GO" id="GO:0010181">
    <property type="term" value="F:FMN binding"/>
    <property type="evidence" value="ECO:0007669"/>
    <property type="project" value="InterPro"/>
</dbReference>
<evidence type="ECO:0000256" key="12">
    <source>
        <dbReference type="ARBA" id="ARBA00023014"/>
    </source>
</evidence>
<evidence type="ECO:0000256" key="10">
    <source>
        <dbReference type="ARBA" id="ARBA00022741"/>
    </source>
</evidence>
<gene>
    <name evidence="22" type="ORF">g.20792</name>
</gene>
<feature type="domain" description="Flavodoxin-like" evidence="20">
    <location>
        <begin position="70"/>
        <end position="230"/>
    </location>
</feature>
<evidence type="ECO:0000259" key="20">
    <source>
        <dbReference type="PROSITE" id="PS50902"/>
    </source>
</evidence>
<dbReference type="EC" id="4.1.3.44" evidence="4"/>
<dbReference type="PROSITE" id="PS51257">
    <property type="entry name" value="PROKAR_LIPOPROTEIN"/>
    <property type="match status" value="1"/>
</dbReference>
<dbReference type="FunFam" id="3.20.20.70:FF:000196">
    <property type="entry name" value="S-adenosyl-L-methionine-dependent tRNA 4-demethylwyosine synthase"/>
    <property type="match status" value="1"/>
</dbReference>
<dbReference type="InterPro" id="IPR034556">
    <property type="entry name" value="tRNA_wybutosine-synthase"/>
</dbReference>
<keyword evidence="19" id="KW-0472">Membrane</keyword>
<evidence type="ECO:0000259" key="21">
    <source>
        <dbReference type="PROSITE" id="PS51918"/>
    </source>
</evidence>
<evidence type="ECO:0000256" key="15">
    <source>
        <dbReference type="ARBA" id="ARBA00049466"/>
    </source>
</evidence>
<dbReference type="Pfam" id="PF00258">
    <property type="entry name" value="Flavodoxin_1"/>
    <property type="match status" value="1"/>
</dbReference>
<dbReference type="SUPFAM" id="SSF102114">
    <property type="entry name" value="Radical SAM enzymes"/>
    <property type="match status" value="1"/>
</dbReference>
<dbReference type="SUPFAM" id="SSF52218">
    <property type="entry name" value="Flavoproteins"/>
    <property type="match status" value="1"/>
</dbReference>
<sequence length="670" mass="76564">MTKTSFITPLIFNNLKQKNRNSLLILSFILLLACTLYFFEVNPQVWILLITILVFLRNIKKNRQKSTKSSVIFFATENGKSKSFAYQLFEKLETVLSTEIHEIHSGIDGDPEWLFKKYGSADSLCIFIFPTHSEGKPPQSLSLFYHLVDELANDFRYDKTTLKGVNYAVFGLGNSAYKDNFNVVGKQIDSWLDVLGAKRFLPVCLGDEDESSSKHGSIEQDFEFWCNSLIETIASWQENIPLKIDYLKTQEDISEEEDEKEEENDGIMDLEDLGKVLSKQKDQEDGRIKEMITPSLRQALTKQGYKLIGTHSGVKMCRWTKAMLRGRGGCYKHTFYGIESHRCMEATPSLACANKCVFCWRHHTNPVGTEWRWKMDGPEMILNNALTAHYNMIKEFKGVPGVISSRLKEGLIAKHCALSLVGEPIMYPEIDAFIKMLHAKGISSFLVTNAQFPDAIRNLSPVTQLYVSVDGSTKESLKKIDRPLFRDFWERFIDSLKALSEKGQRTVYRLTLVKAWNVKELDDYVQLVSLGRPDFIEIKGVTFCGGGKDKSNSLTMENVPWHEEVIVFAQKMVAMLPDYGIASEHEHSNCILIAHKKFHRNGEWCTWIDYNKFQDLVQNYYTSNGTLEFTAEDYMKPTPPWAVFGSIERGFDPVETRWHRKAGSANLGGC</sequence>
<keyword evidence="13" id="KW-0456">Lyase</keyword>
<dbReference type="PANTHER" id="PTHR13930">
    <property type="entry name" value="S-ADENOSYL-L-METHIONINE-DEPENDENT TRNA 4-DEMETHYLWYOSINE SYNTHASE"/>
    <property type="match status" value="1"/>
</dbReference>
<evidence type="ECO:0000256" key="3">
    <source>
        <dbReference type="ARBA" id="ARBA00010115"/>
    </source>
</evidence>
<organism evidence="22">
    <name type="scientific">Clastoptera arizonana</name>
    <name type="common">Arizona spittle bug</name>
    <dbReference type="NCBI Taxonomy" id="38151"/>
    <lineage>
        <taxon>Eukaryota</taxon>
        <taxon>Metazoa</taxon>
        <taxon>Ecdysozoa</taxon>
        <taxon>Arthropoda</taxon>
        <taxon>Hexapoda</taxon>
        <taxon>Insecta</taxon>
        <taxon>Pterygota</taxon>
        <taxon>Neoptera</taxon>
        <taxon>Paraneoptera</taxon>
        <taxon>Hemiptera</taxon>
        <taxon>Auchenorrhyncha</taxon>
        <taxon>Cercopoidea</taxon>
        <taxon>Clastopteridae</taxon>
        <taxon>Clastoptera</taxon>
    </lineage>
</organism>
<dbReference type="InterPro" id="IPR008254">
    <property type="entry name" value="Flavodoxin/NO_synth"/>
</dbReference>
<dbReference type="GO" id="GO:0046872">
    <property type="term" value="F:metal ion binding"/>
    <property type="evidence" value="ECO:0007669"/>
    <property type="project" value="UniProtKB-KW"/>
</dbReference>
<dbReference type="Gene3D" id="3.20.20.70">
    <property type="entry name" value="Aldolase class I"/>
    <property type="match status" value="1"/>
</dbReference>
<evidence type="ECO:0000256" key="5">
    <source>
        <dbReference type="ARBA" id="ARBA00017596"/>
    </source>
</evidence>
<evidence type="ECO:0000256" key="14">
    <source>
        <dbReference type="ARBA" id="ARBA00025368"/>
    </source>
</evidence>
<keyword evidence="19" id="KW-1133">Transmembrane helix</keyword>
<evidence type="ECO:0000256" key="11">
    <source>
        <dbReference type="ARBA" id="ARBA00023004"/>
    </source>
</evidence>
<dbReference type="PANTHER" id="PTHR13930:SF0">
    <property type="entry name" value="S-ADENOSYL-L-METHIONINE-DEPENDENT TRNA 4-DEMETHYLWYOSINE SYNTHASE TYW1-RELATED"/>
    <property type="match status" value="1"/>
</dbReference>
<evidence type="ECO:0000256" key="18">
    <source>
        <dbReference type="ARBA" id="ARBA00082357"/>
    </source>
</evidence>
<evidence type="ECO:0000256" key="16">
    <source>
        <dbReference type="ARBA" id="ARBA00078095"/>
    </source>
</evidence>
<accession>A0A1B6DFS6</accession>
<dbReference type="InterPro" id="IPR029039">
    <property type="entry name" value="Flavoprotein-like_sf"/>
</dbReference>
<evidence type="ECO:0000256" key="2">
    <source>
        <dbReference type="ARBA" id="ARBA00004797"/>
    </source>
</evidence>
<evidence type="ECO:0000256" key="1">
    <source>
        <dbReference type="ARBA" id="ARBA00001966"/>
    </source>
</evidence>
<dbReference type="Pfam" id="PF04055">
    <property type="entry name" value="Radical_SAM"/>
    <property type="match status" value="1"/>
</dbReference>
<keyword evidence="7" id="KW-0949">S-adenosyl-L-methionine</keyword>
<dbReference type="SFLD" id="SFLDF00284">
    <property type="entry name" value="tRNA_wybutosine-synthesizing"/>
    <property type="match status" value="1"/>
</dbReference>
<keyword evidence="8" id="KW-0819">tRNA processing</keyword>
<dbReference type="GO" id="GO:0031591">
    <property type="term" value="P:wybutosine biosynthetic process"/>
    <property type="evidence" value="ECO:0007669"/>
    <property type="project" value="TreeGrafter"/>
</dbReference>
<dbReference type="InterPro" id="IPR058240">
    <property type="entry name" value="rSAM_sf"/>
</dbReference>
<dbReference type="UniPathway" id="UPA00375"/>
<dbReference type="InterPro" id="IPR013917">
    <property type="entry name" value="tRNA_wybutosine-synth"/>
</dbReference>
<dbReference type="PROSITE" id="PS51918">
    <property type="entry name" value="RADICAL_SAM"/>
    <property type="match status" value="1"/>
</dbReference>
<evidence type="ECO:0000256" key="6">
    <source>
        <dbReference type="ARBA" id="ARBA00022485"/>
    </source>
</evidence>
<reference evidence="22" key="1">
    <citation type="submission" date="2015-12" db="EMBL/GenBank/DDBJ databases">
        <title>De novo transcriptome assembly of four potential Pierce s Disease insect vectors from Arizona vineyards.</title>
        <authorList>
            <person name="Tassone E.E."/>
        </authorList>
    </citation>
    <scope>NUCLEOTIDE SEQUENCE</scope>
</reference>
<dbReference type="Gene3D" id="3.40.50.360">
    <property type="match status" value="1"/>
</dbReference>
<keyword evidence="6" id="KW-0004">4Fe-4S</keyword>
<keyword evidence="10" id="KW-0547">Nucleotide-binding</keyword>
<dbReference type="PRINTS" id="PR00369">
    <property type="entry name" value="FLAVODOXIN"/>
</dbReference>
<comment type="catalytic activity">
    <reaction evidence="15">
        <text>N(1)-methylguanosine(37) in tRNA(Phe) + pyruvate + S-adenosyl-L-methionine = 4-demethylwyosine(37) in tRNA(Phe) + 5'-deoxyadenosine + L-methionine + CO2 + H2O</text>
        <dbReference type="Rhea" id="RHEA:36347"/>
        <dbReference type="Rhea" id="RHEA-COMP:10164"/>
        <dbReference type="Rhea" id="RHEA-COMP:10165"/>
        <dbReference type="ChEBI" id="CHEBI:15361"/>
        <dbReference type="ChEBI" id="CHEBI:15377"/>
        <dbReference type="ChEBI" id="CHEBI:16526"/>
        <dbReference type="ChEBI" id="CHEBI:17319"/>
        <dbReference type="ChEBI" id="CHEBI:57844"/>
        <dbReference type="ChEBI" id="CHEBI:59789"/>
        <dbReference type="ChEBI" id="CHEBI:64315"/>
        <dbReference type="ChEBI" id="CHEBI:73542"/>
        <dbReference type="EC" id="4.1.3.44"/>
    </reaction>
</comment>
<keyword evidence="11" id="KW-0408">Iron</keyword>
<keyword evidence="19" id="KW-0812">Transmembrane</keyword>
<dbReference type="CDD" id="cd01335">
    <property type="entry name" value="Radical_SAM"/>
    <property type="match status" value="1"/>
</dbReference>
<evidence type="ECO:0000256" key="9">
    <source>
        <dbReference type="ARBA" id="ARBA00022723"/>
    </source>
</evidence>
<dbReference type="GO" id="GO:0102521">
    <property type="term" value="F:tRNA-4-demethylwyosine synthase activity"/>
    <property type="evidence" value="ECO:0007669"/>
    <property type="project" value="UniProtKB-EC"/>
</dbReference>
<dbReference type="AlphaFoldDB" id="A0A1B6DFS6"/>
<keyword evidence="12" id="KW-0411">Iron-sulfur</keyword>
<evidence type="ECO:0000256" key="7">
    <source>
        <dbReference type="ARBA" id="ARBA00022691"/>
    </source>
</evidence>
<dbReference type="InterPro" id="IPR001094">
    <property type="entry name" value="Flavdoxin-like"/>
</dbReference>
<dbReference type="Pfam" id="PF08608">
    <property type="entry name" value="Wyosine_form"/>
    <property type="match status" value="1"/>
</dbReference>
<dbReference type="SFLD" id="SFLDS00029">
    <property type="entry name" value="Radical_SAM"/>
    <property type="match status" value="1"/>
</dbReference>
<feature type="domain" description="Radical SAM core" evidence="21">
    <location>
        <begin position="336"/>
        <end position="582"/>
    </location>
</feature>
<keyword evidence="9" id="KW-0479">Metal-binding</keyword>
<evidence type="ECO:0000256" key="13">
    <source>
        <dbReference type="ARBA" id="ARBA00023239"/>
    </source>
</evidence>
<comment type="pathway">
    <text evidence="2">tRNA modification; wybutosine-tRNA(Phe) biosynthesis.</text>
</comment>
<evidence type="ECO:0000256" key="4">
    <source>
        <dbReference type="ARBA" id="ARBA00012821"/>
    </source>
</evidence>
<dbReference type="SFLD" id="SFLDG01071">
    <property type="entry name" value="tRNA_wybutosine-synthesizing"/>
    <property type="match status" value="1"/>
</dbReference>
<dbReference type="PROSITE" id="PS50902">
    <property type="entry name" value="FLAVODOXIN_LIKE"/>
    <property type="match status" value="1"/>
</dbReference>